<dbReference type="EMBL" id="JANPWB010000003">
    <property type="protein sequence ID" value="KAJ1197789.1"/>
    <property type="molecule type" value="Genomic_DNA"/>
</dbReference>
<keyword evidence="3" id="KW-1185">Reference proteome</keyword>
<reference evidence="2" key="1">
    <citation type="journal article" date="2022" name="bioRxiv">
        <title>Sequencing and chromosome-scale assembly of the giantPleurodeles waltlgenome.</title>
        <authorList>
            <person name="Brown T."/>
            <person name="Elewa A."/>
            <person name="Iarovenko S."/>
            <person name="Subramanian E."/>
            <person name="Araus A.J."/>
            <person name="Petzold A."/>
            <person name="Susuki M."/>
            <person name="Suzuki K.-i.T."/>
            <person name="Hayashi T."/>
            <person name="Toyoda A."/>
            <person name="Oliveira C."/>
            <person name="Osipova E."/>
            <person name="Leigh N.D."/>
            <person name="Simon A."/>
            <person name="Yun M.H."/>
        </authorList>
    </citation>
    <scope>NUCLEOTIDE SEQUENCE</scope>
    <source>
        <strain evidence="2">20211129_DDA</strain>
        <tissue evidence="2">Liver</tissue>
    </source>
</reference>
<accession>A0AAV7VAZ0</accession>
<evidence type="ECO:0000313" key="2">
    <source>
        <dbReference type="EMBL" id="KAJ1197789.1"/>
    </source>
</evidence>
<evidence type="ECO:0000256" key="1">
    <source>
        <dbReference type="SAM" id="MobiDB-lite"/>
    </source>
</evidence>
<dbReference type="AlphaFoldDB" id="A0AAV7VAZ0"/>
<comment type="caution">
    <text evidence="2">The sequence shown here is derived from an EMBL/GenBank/DDBJ whole genome shotgun (WGS) entry which is preliminary data.</text>
</comment>
<evidence type="ECO:0000313" key="3">
    <source>
        <dbReference type="Proteomes" id="UP001066276"/>
    </source>
</evidence>
<gene>
    <name evidence="2" type="ORF">NDU88_001637</name>
</gene>
<sequence>MRARWGRKPPMRPPPALPHDAHGEPGGMTCPDRESPVPDLVRESIAVSPGCSGEHAPKWMPACVPGYLPLRNFLLSDHKDPPGAIGVRVKRSHNTGHFKTRRSQGAKVTRRVLLPAPYS</sequence>
<feature type="compositionally biased region" description="Basic residues" evidence="1">
    <location>
        <begin position="1"/>
        <end position="10"/>
    </location>
</feature>
<proteinExistence type="predicted"/>
<dbReference type="Proteomes" id="UP001066276">
    <property type="component" value="Chromosome 2_1"/>
</dbReference>
<name>A0AAV7VAZ0_PLEWA</name>
<protein>
    <submittedName>
        <fullName evidence="2">Uncharacterized protein</fullName>
    </submittedName>
</protein>
<organism evidence="2 3">
    <name type="scientific">Pleurodeles waltl</name>
    <name type="common">Iberian ribbed newt</name>
    <dbReference type="NCBI Taxonomy" id="8319"/>
    <lineage>
        <taxon>Eukaryota</taxon>
        <taxon>Metazoa</taxon>
        <taxon>Chordata</taxon>
        <taxon>Craniata</taxon>
        <taxon>Vertebrata</taxon>
        <taxon>Euteleostomi</taxon>
        <taxon>Amphibia</taxon>
        <taxon>Batrachia</taxon>
        <taxon>Caudata</taxon>
        <taxon>Salamandroidea</taxon>
        <taxon>Salamandridae</taxon>
        <taxon>Pleurodelinae</taxon>
        <taxon>Pleurodeles</taxon>
    </lineage>
</organism>
<feature type="region of interest" description="Disordered" evidence="1">
    <location>
        <begin position="1"/>
        <end position="36"/>
    </location>
</feature>